<proteinExistence type="predicted"/>
<gene>
    <name evidence="1" type="ORF">SAMN02746062_00994</name>
</gene>
<dbReference type="InterPro" id="IPR036188">
    <property type="entry name" value="FAD/NAD-bd_sf"/>
</dbReference>
<dbReference type="Gene3D" id="3.50.50.60">
    <property type="entry name" value="FAD/NAD(P)-binding domain"/>
    <property type="match status" value="1"/>
</dbReference>
<keyword evidence="2" id="KW-1185">Reference proteome</keyword>
<accession>A0A286E9V2</accession>
<name>A0A286E9V2_9NEIS</name>
<dbReference type="InterPro" id="IPR006311">
    <property type="entry name" value="TAT_signal"/>
</dbReference>
<dbReference type="RefSeq" id="WP_097114089.1">
    <property type="nucleotide sequence ID" value="NZ_CP083931.1"/>
</dbReference>
<dbReference type="EMBL" id="OCNF01000006">
    <property type="protein sequence ID" value="SOD67676.1"/>
    <property type="molecule type" value="Genomic_DNA"/>
</dbReference>
<dbReference type="NCBIfam" id="TIGR01409">
    <property type="entry name" value="TAT_signal_seq"/>
    <property type="match status" value="1"/>
</dbReference>
<dbReference type="PROSITE" id="PS51318">
    <property type="entry name" value="TAT"/>
    <property type="match status" value="1"/>
</dbReference>
<protein>
    <submittedName>
        <fullName evidence="1">Tat (Twin-arginine translocation) pathway signal sequence</fullName>
    </submittedName>
</protein>
<dbReference type="AlphaFoldDB" id="A0A286E9V2"/>
<evidence type="ECO:0000313" key="2">
    <source>
        <dbReference type="Proteomes" id="UP000219669"/>
    </source>
</evidence>
<dbReference type="SUPFAM" id="SSF51905">
    <property type="entry name" value="FAD/NAD(P)-binding domain"/>
    <property type="match status" value="1"/>
</dbReference>
<evidence type="ECO:0000313" key="1">
    <source>
        <dbReference type="EMBL" id="SOD67676.1"/>
    </source>
</evidence>
<dbReference type="Pfam" id="PF13450">
    <property type="entry name" value="NAD_binding_8"/>
    <property type="match status" value="1"/>
</dbReference>
<dbReference type="InterPro" id="IPR019546">
    <property type="entry name" value="TAT_signal_bac_arc"/>
</dbReference>
<reference evidence="1 2" key="1">
    <citation type="submission" date="2017-09" db="EMBL/GenBank/DDBJ databases">
        <authorList>
            <person name="Ehlers B."/>
            <person name="Leendertz F.H."/>
        </authorList>
    </citation>
    <scope>NUCLEOTIDE SEQUENCE [LARGE SCALE GENOMIC DNA]</scope>
    <source>
        <strain evidence="1 2">DSM 16848</strain>
    </source>
</reference>
<dbReference type="Proteomes" id="UP000219669">
    <property type="component" value="Unassembled WGS sequence"/>
</dbReference>
<organism evidence="1 2">
    <name type="scientific">Alysiella filiformis DSM 16848</name>
    <dbReference type="NCBI Taxonomy" id="1120981"/>
    <lineage>
        <taxon>Bacteria</taxon>
        <taxon>Pseudomonadati</taxon>
        <taxon>Pseudomonadota</taxon>
        <taxon>Betaproteobacteria</taxon>
        <taxon>Neisseriales</taxon>
        <taxon>Neisseriaceae</taxon>
        <taxon>Alysiella</taxon>
    </lineage>
</organism>
<dbReference type="OrthoDB" id="127573at2"/>
<sequence length="544" mass="60979">MPTRRQFLGSAAVLGAAAATSAILSHHFYPPMSVRVQRVGLPLAHQLRDRAFAHMVPQRDFVCDTVIVGSGAAALSAAWYLHRSGKRDFLILEGVERNGNAAAYTFSGSLNAPTGAHYLPQPSAESVFVRELLADLGILRHNAQGRAVYDDMDLVHAPDERLFYQGKWQYGLMPHDADSQRFAQFIAQIKHSHGTDGKKHFAIPIAESSQDDTWRKCDTQTFAQWLAQENYTSPDLLWYLDYCCRDDYGQGIAQVSAYAGLHYFAARGNDQAAVLTWSDGLNHLAEKMRQHMGLQEKQDLPPSSHLHFRQPESWAASALHIKEHNDFVDMTVYHHTSQTTARIRAQNVIVATPLFVAQHIVENMKNYAGDGFRLPESAPWLIGNFVLNAFPPELPHSELAWDNVVHGSSHLGYVLATHQSLRVAKPEQTIFTTYTALNHDTPQNVRKWLLQASDATLLHHAMHDLLTVYGKHFPRHVQHAELTVRGHAMAVPKVGYLSQSSLHQLRAHSSRLLFAHSDLSGYSVFEEAVYWGVQAAQKLLKMPF</sequence>